<keyword evidence="1" id="KW-1133">Transmembrane helix</keyword>
<reference evidence="2 3" key="1">
    <citation type="submission" date="2019-03" db="EMBL/GenBank/DDBJ databases">
        <title>Single cell metagenomics reveals metabolic interactions within the superorganism composed of flagellate Streblomastix strix and complex community of Bacteroidetes bacteria on its surface.</title>
        <authorList>
            <person name="Treitli S.C."/>
            <person name="Kolisko M."/>
            <person name="Husnik F."/>
            <person name="Keeling P."/>
            <person name="Hampl V."/>
        </authorList>
    </citation>
    <scope>NUCLEOTIDE SEQUENCE [LARGE SCALE GENOMIC DNA]</scope>
    <source>
        <strain evidence="2">ST1C</strain>
    </source>
</reference>
<feature type="transmembrane region" description="Helical" evidence="1">
    <location>
        <begin position="20"/>
        <end position="38"/>
    </location>
</feature>
<keyword evidence="1" id="KW-0812">Transmembrane</keyword>
<evidence type="ECO:0000313" key="3">
    <source>
        <dbReference type="Proteomes" id="UP000324800"/>
    </source>
</evidence>
<accession>A0A5J4X0F9</accession>
<sequence>MDICFSFLDPALVLMPCEHLADTSHVIGILYAFFLSFYSNVKQLREQKLVLALRLYKDLSGKQMDFYKLVLLAVSQSFISYVHYFVSKSLGHGNGVG</sequence>
<name>A0A5J4X0F9_9EUKA</name>
<comment type="caution">
    <text evidence="2">The sequence shown here is derived from an EMBL/GenBank/DDBJ whole genome shotgun (WGS) entry which is preliminary data.</text>
</comment>
<feature type="transmembrane region" description="Helical" evidence="1">
    <location>
        <begin position="66"/>
        <end position="86"/>
    </location>
</feature>
<protein>
    <submittedName>
        <fullName evidence="2">Uncharacterized protein</fullName>
    </submittedName>
</protein>
<dbReference type="Proteomes" id="UP000324800">
    <property type="component" value="Unassembled WGS sequence"/>
</dbReference>
<evidence type="ECO:0000256" key="1">
    <source>
        <dbReference type="SAM" id="Phobius"/>
    </source>
</evidence>
<gene>
    <name evidence="2" type="ORF">EZS28_004389</name>
</gene>
<evidence type="ECO:0000313" key="2">
    <source>
        <dbReference type="EMBL" id="KAA6400085.1"/>
    </source>
</evidence>
<organism evidence="2 3">
    <name type="scientific">Streblomastix strix</name>
    <dbReference type="NCBI Taxonomy" id="222440"/>
    <lineage>
        <taxon>Eukaryota</taxon>
        <taxon>Metamonada</taxon>
        <taxon>Preaxostyla</taxon>
        <taxon>Oxymonadida</taxon>
        <taxon>Streblomastigidae</taxon>
        <taxon>Streblomastix</taxon>
    </lineage>
</organism>
<dbReference type="AlphaFoldDB" id="A0A5J4X0F9"/>
<keyword evidence="1" id="KW-0472">Membrane</keyword>
<dbReference type="EMBL" id="SNRW01000624">
    <property type="protein sequence ID" value="KAA6400085.1"/>
    <property type="molecule type" value="Genomic_DNA"/>
</dbReference>
<proteinExistence type="predicted"/>